<dbReference type="EMBL" id="JAFKCT010000008">
    <property type="protein sequence ID" value="MBN7812752.1"/>
    <property type="molecule type" value="Genomic_DNA"/>
</dbReference>
<protein>
    <submittedName>
        <fullName evidence="1">Uncharacterized protein</fullName>
    </submittedName>
</protein>
<name>A0ABS3C6J7_9BACT</name>
<organism evidence="1 2">
    <name type="scientific">Algoriphagus oliviformis</name>
    <dbReference type="NCBI Taxonomy" id="2811231"/>
    <lineage>
        <taxon>Bacteria</taxon>
        <taxon>Pseudomonadati</taxon>
        <taxon>Bacteroidota</taxon>
        <taxon>Cytophagia</taxon>
        <taxon>Cytophagales</taxon>
        <taxon>Cyclobacteriaceae</taxon>
        <taxon>Algoriphagus</taxon>
    </lineage>
</organism>
<accession>A0ABS3C6J7</accession>
<proteinExistence type="predicted"/>
<gene>
    <name evidence="1" type="ORF">J0A68_17490</name>
</gene>
<sequence length="597" mass="66770">MLSSPSLHTFHIPVMGLGYTVDTPLKVARFGISSVVSIMDDFLLEDMRKIHSEKLGLPFSPIPETAEDHRAKRIQAYLDLLHDLIQNQMEALKNEDWESGQSIAQLIVLLPEDSEVAVLFADYLKSEGLAKDELKNRIFSLLKPGAVDVNIMTKVDKLNYDREGQVLPREFSDALSALRGFAKSKLNAAVVFSAGMNPALYSYAEQFADFFPDENGTLKKRIILKVSDYRSALIQGKFLAKKGLWVSEFRIESGLNCGGHAFASDGFLAGPILEDFKSNRKELIETIRQSCNQALGEKGLQLLPEKESIKITYQGGIGTAGEDSFLRNHYQLDGTGWGSPFLLVPEATAVDEETIQRIIAAKQSDFFLSQASPLGVPFNNLRTSSGEVQRKERIEKGRPGSPCYKKFLGFSTEFTEKPICTASRQYQNLKAKLFKEGKVNQEDLNEALEKDCLCEGLSAPAILAQGENPRRNLNAVTICPGPNLAYFKGTFSLKEMVDHIYGKITLKLESDRPHVFVKEAQLYVDYLKKEFQKLLPEASAKQEAYLEKFRKNLNLGLSYYQDLVNSIQLDSEEIIEKMKLQLDGLKAEIEALKPVLA</sequence>
<dbReference type="RefSeq" id="WP_206579523.1">
    <property type="nucleotide sequence ID" value="NZ_JAFKCT010000008.1"/>
</dbReference>
<dbReference type="Proteomes" id="UP000664317">
    <property type="component" value="Unassembled WGS sequence"/>
</dbReference>
<evidence type="ECO:0000313" key="2">
    <source>
        <dbReference type="Proteomes" id="UP000664317"/>
    </source>
</evidence>
<keyword evidence="2" id="KW-1185">Reference proteome</keyword>
<reference evidence="1 2" key="1">
    <citation type="submission" date="2021-03" db="EMBL/GenBank/DDBJ databases">
        <title>novel species isolated from a fishpond in China.</title>
        <authorList>
            <person name="Lu H."/>
            <person name="Cai Z."/>
        </authorList>
    </citation>
    <scope>NUCLEOTIDE SEQUENCE [LARGE SCALE GENOMIC DNA]</scope>
    <source>
        <strain evidence="1 2">H41</strain>
    </source>
</reference>
<evidence type="ECO:0000313" key="1">
    <source>
        <dbReference type="EMBL" id="MBN7812752.1"/>
    </source>
</evidence>
<comment type="caution">
    <text evidence="1">The sequence shown here is derived from an EMBL/GenBank/DDBJ whole genome shotgun (WGS) entry which is preliminary data.</text>
</comment>